<feature type="region of interest" description="Disordered" evidence="1">
    <location>
        <begin position="131"/>
        <end position="151"/>
    </location>
</feature>
<dbReference type="AlphaFoldDB" id="A0A833ZCD3"/>
<evidence type="ECO:0000256" key="1">
    <source>
        <dbReference type="SAM" id="MobiDB-lite"/>
    </source>
</evidence>
<protein>
    <submittedName>
        <fullName evidence="2">Uncharacterized protein</fullName>
    </submittedName>
</protein>
<organism evidence="2 3">
    <name type="scientific">Phyllostomus discolor</name>
    <name type="common">pale spear-nosed bat</name>
    <dbReference type="NCBI Taxonomy" id="89673"/>
    <lineage>
        <taxon>Eukaryota</taxon>
        <taxon>Metazoa</taxon>
        <taxon>Chordata</taxon>
        <taxon>Craniata</taxon>
        <taxon>Vertebrata</taxon>
        <taxon>Euteleostomi</taxon>
        <taxon>Mammalia</taxon>
        <taxon>Eutheria</taxon>
        <taxon>Laurasiatheria</taxon>
        <taxon>Chiroptera</taxon>
        <taxon>Yangochiroptera</taxon>
        <taxon>Phyllostomidae</taxon>
        <taxon>Phyllostominae</taxon>
        <taxon>Phyllostomus</taxon>
    </lineage>
</organism>
<name>A0A833ZCD3_9CHIR</name>
<accession>A0A833ZCD3</accession>
<evidence type="ECO:0000313" key="3">
    <source>
        <dbReference type="Proteomes" id="UP000664940"/>
    </source>
</evidence>
<reference evidence="2 3" key="1">
    <citation type="journal article" date="2020" name="Nature">
        <title>Six reference-quality genomes reveal evolution of bat adaptations.</title>
        <authorList>
            <person name="Jebb D."/>
            <person name="Huang Z."/>
            <person name="Pippel M."/>
            <person name="Hughes G.M."/>
            <person name="Lavrichenko K."/>
            <person name="Devanna P."/>
            <person name="Winkler S."/>
            <person name="Jermiin L.S."/>
            <person name="Skirmuntt E.C."/>
            <person name="Katzourakis A."/>
            <person name="Burkitt-Gray L."/>
            <person name="Ray D.A."/>
            <person name="Sullivan K.A.M."/>
            <person name="Roscito J.G."/>
            <person name="Kirilenko B.M."/>
            <person name="Davalos L.M."/>
            <person name="Corthals A.P."/>
            <person name="Power M.L."/>
            <person name="Jones G."/>
            <person name="Ransome R.D."/>
            <person name="Dechmann D.K.N."/>
            <person name="Locatelli A.G."/>
            <person name="Puechmaille S.J."/>
            <person name="Fedrigo O."/>
            <person name="Jarvis E.D."/>
            <person name="Hiller M."/>
            <person name="Vernes S.C."/>
            <person name="Myers E.W."/>
            <person name="Teeling E.C."/>
        </authorList>
    </citation>
    <scope>NUCLEOTIDE SEQUENCE [LARGE SCALE GENOMIC DNA]</scope>
    <source>
        <strain evidence="2">Bat1K_MPI-CBG_1</strain>
    </source>
</reference>
<dbReference type="Proteomes" id="UP000664940">
    <property type="component" value="Unassembled WGS sequence"/>
</dbReference>
<dbReference type="EMBL" id="JABVXQ010000010">
    <property type="protein sequence ID" value="KAF6088396.1"/>
    <property type="molecule type" value="Genomic_DNA"/>
</dbReference>
<evidence type="ECO:0000313" key="2">
    <source>
        <dbReference type="EMBL" id="KAF6088396.1"/>
    </source>
</evidence>
<gene>
    <name evidence="2" type="ORF">HJG60_008222</name>
</gene>
<comment type="caution">
    <text evidence="2">The sequence shown here is derived from an EMBL/GenBank/DDBJ whole genome shotgun (WGS) entry which is preliminary data.</text>
</comment>
<proteinExistence type="predicted"/>
<sequence>MVDKEKVIICSKQAKYLLSLRSYSSNSLRDLPIEMSLASICREQSRKIKCGPQDTDPRLCLDYKDKTEDQNKQMKVPLMEWKWLAVGLVWKGQLDLALDKPEDYLKLDTTDEGKRSRMWASLMGLLVQPQWEQKSGNPRMETGNEGSSKGSEEIVLAGLEDMVKLQKGLAQDFST</sequence>